<keyword evidence="2" id="KW-0560">Oxidoreductase</keyword>
<dbReference type="InterPro" id="IPR029068">
    <property type="entry name" value="Glyas_Bleomycin-R_OHBP_Dase"/>
</dbReference>
<dbReference type="Gene3D" id="3.10.180.10">
    <property type="entry name" value="2,3-Dihydroxybiphenyl 1,2-Dioxygenase, domain 1"/>
    <property type="match status" value="1"/>
</dbReference>
<dbReference type="PROSITE" id="PS51819">
    <property type="entry name" value="VOC"/>
    <property type="match status" value="1"/>
</dbReference>
<dbReference type="AlphaFoldDB" id="A0AAU7CIW0"/>
<keyword evidence="2" id="KW-0223">Dioxygenase</keyword>
<protein>
    <submittedName>
        <fullName evidence="2">Glyoxalase/bleomycin resistance/extradiol dioxygenase family protein</fullName>
    </submittedName>
</protein>
<gene>
    <name evidence="2" type="ORF">V5E97_04060</name>
</gene>
<evidence type="ECO:0000313" key="2">
    <source>
        <dbReference type="EMBL" id="XBH05204.1"/>
    </source>
</evidence>
<evidence type="ECO:0000259" key="1">
    <source>
        <dbReference type="PROSITE" id="PS51819"/>
    </source>
</evidence>
<reference evidence="2" key="1">
    <citation type="submission" date="2024-05" db="EMBL/GenBank/DDBJ databases">
        <title>Planctomycetes of the genus Singulisphaera possess chitinolytic capabilities.</title>
        <authorList>
            <person name="Ivanova A."/>
        </authorList>
    </citation>
    <scope>NUCLEOTIDE SEQUENCE</scope>
    <source>
        <strain evidence="2">Ch08T</strain>
    </source>
</reference>
<name>A0AAU7CIW0_9BACT</name>
<sequence length="127" mass="14114">MALFFKATGPIGDTDTNALPVREIGPAVGYYTQCLGFSLVSKDKTTARLRRDDVEIGLAVNGQDPEQASCWFSVGNVDALHREYEAKEIGPGIIDEQEYDGKPYRVFFAKEPYGVCFCFTHPLVRES</sequence>
<dbReference type="RefSeq" id="WP_406698012.1">
    <property type="nucleotide sequence ID" value="NZ_CP155447.1"/>
</dbReference>
<feature type="domain" description="VOC" evidence="1">
    <location>
        <begin position="13"/>
        <end position="122"/>
    </location>
</feature>
<dbReference type="GO" id="GO:0051213">
    <property type="term" value="F:dioxygenase activity"/>
    <property type="evidence" value="ECO:0007669"/>
    <property type="project" value="UniProtKB-KW"/>
</dbReference>
<dbReference type="InterPro" id="IPR037523">
    <property type="entry name" value="VOC_core"/>
</dbReference>
<dbReference type="SUPFAM" id="SSF54593">
    <property type="entry name" value="Glyoxalase/Bleomycin resistance protein/Dihydroxybiphenyl dioxygenase"/>
    <property type="match status" value="1"/>
</dbReference>
<accession>A0AAU7CIW0</accession>
<organism evidence="2">
    <name type="scientific">Singulisphaera sp. Ch08</name>
    <dbReference type="NCBI Taxonomy" id="3120278"/>
    <lineage>
        <taxon>Bacteria</taxon>
        <taxon>Pseudomonadati</taxon>
        <taxon>Planctomycetota</taxon>
        <taxon>Planctomycetia</taxon>
        <taxon>Isosphaerales</taxon>
        <taxon>Isosphaeraceae</taxon>
        <taxon>Singulisphaera</taxon>
    </lineage>
</organism>
<proteinExistence type="predicted"/>
<dbReference type="EMBL" id="CP155447">
    <property type="protein sequence ID" value="XBH05204.1"/>
    <property type="molecule type" value="Genomic_DNA"/>
</dbReference>